<dbReference type="Proteomes" id="UP000034947">
    <property type="component" value="Unassembled WGS sequence"/>
</dbReference>
<dbReference type="VEuPathDB" id="FungiDB:P175DRAFT_0528815"/>
<evidence type="ECO:0000313" key="3">
    <source>
        <dbReference type="Proteomes" id="UP000034947"/>
    </source>
</evidence>
<feature type="compositionally biased region" description="Polar residues" evidence="1">
    <location>
        <begin position="247"/>
        <end position="256"/>
    </location>
</feature>
<feature type="region of interest" description="Disordered" evidence="1">
    <location>
        <begin position="85"/>
        <end position="270"/>
    </location>
</feature>
<reference evidence="2 3" key="1">
    <citation type="submission" date="2015-02" db="EMBL/GenBank/DDBJ databases">
        <title>Draft Genome Sequences of Two Closely-Related Aflatoxigenic Aspergillus Species Obtained from the Cote d'Ivoire.</title>
        <authorList>
            <person name="Moore G.G."/>
            <person name="Beltz S.B."/>
            <person name="Mack B.M."/>
        </authorList>
    </citation>
    <scope>NUCLEOTIDE SEQUENCE [LARGE SCALE GENOMIC DNA]</scope>
    <source>
        <strain evidence="2 3">SRRC1432</strain>
    </source>
</reference>
<protein>
    <submittedName>
        <fullName evidence="2">Uncharacterized protein</fullName>
    </submittedName>
</protein>
<keyword evidence="3" id="KW-1185">Reference proteome</keyword>
<feature type="compositionally biased region" description="Low complexity" evidence="1">
    <location>
        <begin position="210"/>
        <end position="228"/>
    </location>
</feature>
<feature type="compositionally biased region" description="Polar residues" evidence="1">
    <location>
        <begin position="374"/>
        <end position="404"/>
    </location>
</feature>
<accession>A0A0F8WAP1</accession>
<dbReference type="AlphaFoldDB" id="A0A0F8WAP1"/>
<comment type="caution">
    <text evidence="2">The sequence shown here is derived from an EMBL/GenBank/DDBJ whole genome shotgun (WGS) entry which is preliminary data.</text>
</comment>
<feature type="compositionally biased region" description="Low complexity" evidence="1">
    <location>
        <begin position="144"/>
        <end position="161"/>
    </location>
</feature>
<feature type="compositionally biased region" description="Basic residues" evidence="1">
    <location>
        <begin position="196"/>
        <end position="209"/>
    </location>
</feature>
<sequence length="464" mass="50075">MENLPRGLVSTSGNLSTELDGMEIVDIGDIVRLWRVYSINPAALEGDTGYRLQNVFWRIWGSDRLSSSIRGSTLARLFLRISEPGSLTPTQKSKAQKSEPLLPSFKREKPPDHANSSGNTGKAPLPPILKKHSTSSSHGESQKTTRLLLTDLGGRSVTRNPSHPPTPVPPSRPVMIGDGVSRQGQKKGFVVANKAKGSKRRPVVMRRKSSQQSSVASSTRCSTRAHSPLPVPSPPPQRIDEHPEELLTQSPDATNEPSEETSSDTNKDPGELTATFLAELKDLLNTEAPAPPQSIRLHLPPLGYFSATAQPLFDGRHLCAANYKSSASSLVETDFRTRFAERQRQEQQYYQAMSSSFGDPVLAEPGSEPFGIGTATTVGTNDTISPSRLGESQTEASTVATSIPGSHEDHSPTPFPSSILTGQPPSGAGNALFPQSPLSLPRGPGQLGFLIKQRHEETDEMSDD</sequence>
<proteinExistence type="predicted"/>
<evidence type="ECO:0000313" key="2">
    <source>
        <dbReference type="EMBL" id="KKK14930.1"/>
    </source>
</evidence>
<gene>
    <name evidence="2" type="ORF">AOCH_006964</name>
</gene>
<dbReference type="EMBL" id="JYKN01002850">
    <property type="protein sequence ID" value="KKK14930.1"/>
    <property type="molecule type" value="Genomic_DNA"/>
</dbReference>
<feature type="region of interest" description="Disordered" evidence="1">
    <location>
        <begin position="360"/>
        <end position="446"/>
    </location>
</feature>
<evidence type="ECO:0000256" key="1">
    <source>
        <dbReference type="SAM" id="MobiDB-lite"/>
    </source>
</evidence>
<name>A0A0F8WAP1_9EURO</name>
<organism evidence="2 3">
    <name type="scientific">Aspergillus ochraceoroseus</name>
    <dbReference type="NCBI Taxonomy" id="138278"/>
    <lineage>
        <taxon>Eukaryota</taxon>
        <taxon>Fungi</taxon>
        <taxon>Dikarya</taxon>
        <taxon>Ascomycota</taxon>
        <taxon>Pezizomycotina</taxon>
        <taxon>Eurotiomycetes</taxon>
        <taxon>Eurotiomycetidae</taxon>
        <taxon>Eurotiales</taxon>
        <taxon>Aspergillaceae</taxon>
        <taxon>Aspergillus</taxon>
        <taxon>Aspergillus subgen. Nidulantes</taxon>
    </lineage>
</organism>
<feature type="compositionally biased region" description="Pro residues" evidence="1">
    <location>
        <begin position="162"/>
        <end position="172"/>
    </location>
</feature>
<dbReference type="OrthoDB" id="5424234at2759"/>